<feature type="transmembrane region" description="Helical" evidence="7">
    <location>
        <begin position="168"/>
        <end position="191"/>
    </location>
</feature>
<feature type="transmembrane region" description="Helical" evidence="7">
    <location>
        <begin position="134"/>
        <end position="162"/>
    </location>
</feature>
<keyword evidence="5 7" id="KW-1133">Transmembrane helix</keyword>
<dbReference type="GO" id="GO:0005886">
    <property type="term" value="C:plasma membrane"/>
    <property type="evidence" value="ECO:0007669"/>
    <property type="project" value="UniProtKB-SubCell"/>
</dbReference>
<keyword evidence="6 7" id="KW-0472">Membrane</keyword>
<feature type="transmembrane region" description="Helical" evidence="7">
    <location>
        <begin position="46"/>
        <end position="65"/>
    </location>
</feature>
<accession>A0A8A7KE72</accession>
<dbReference type="PIRSF" id="PIRSF006066">
    <property type="entry name" value="HI0050"/>
    <property type="match status" value="1"/>
</dbReference>
<evidence type="ECO:0000256" key="7">
    <source>
        <dbReference type="SAM" id="Phobius"/>
    </source>
</evidence>
<keyword evidence="4 7" id="KW-0812">Transmembrane</keyword>
<evidence type="ECO:0000256" key="6">
    <source>
        <dbReference type="ARBA" id="ARBA00023136"/>
    </source>
</evidence>
<keyword evidence="3" id="KW-0997">Cell inner membrane</keyword>
<sequence length="426" mass="45531">MAWWLFIPFIITMILGVPIAFSLATSSLVFLLAWGVMPIEVIAQRFFSSIDSFVLLAIPFFILAGELMNRTGITKSLVEFANLIIGRVRGGLAQVNILASILFAGLTGAGVADTSALGSILIPAMEEQGFEPEYSAAVTAASSVIGPIIPPSIIMVVFGSIMGLSVGSLFAAGIIPGIVIGLALMVMAYIISKKKDHPYREGKVSSKEFWVVTKKAIYSLIMPIIIVGGIFSGLFTPTEAAAIAVAYALVIGFLVFKSLSLEDLQKSLIKSGITTSVIIMIIGAANVFGWALSIERIPQFLASFLLSLDLTKVTFLLLVNAFLLFMGMIMETGANAILLGPILMPIAIQLGIDPLHFALIMLVNLNIGLATPPLGVCLFVACPIADISMGQITRSILPFMIMEIIALLIITFMPEVVLFVPRLLGY</sequence>
<dbReference type="KEGG" id="ifn:GM661_17190"/>
<evidence type="ECO:0000256" key="1">
    <source>
        <dbReference type="ARBA" id="ARBA00004429"/>
    </source>
</evidence>
<evidence type="ECO:0000259" key="8">
    <source>
        <dbReference type="Pfam" id="PF06808"/>
    </source>
</evidence>
<dbReference type="NCBIfam" id="TIGR00786">
    <property type="entry name" value="dctM"/>
    <property type="match status" value="1"/>
</dbReference>
<evidence type="ECO:0000256" key="4">
    <source>
        <dbReference type="ARBA" id="ARBA00022692"/>
    </source>
</evidence>
<reference evidence="9" key="1">
    <citation type="submission" date="2019-12" db="EMBL/GenBank/DDBJ databases">
        <authorList>
            <person name="zhang j."/>
            <person name="sun C.M."/>
        </authorList>
    </citation>
    <scope>NUCLEOTIDE SEQUENCE</scope>
    <source>
        <strain evidence="9">NS-1</strain>
    </source>
</reference>
<proteinExistence type="predicted"/>
<feature type="domain" description="TRAP C4-dicarboxylate transport system permease DctM subunit" evidence="8">
    <location>
        <begin position="7"/>
        <end position="415"/>
    </location>
</feature>
<dbReference type="AlphaFoldDB" id="A0A8A7KE72"/>
<keyword evidence="2" id="KW-1003">Cell membrane</keyword>
<keyword evidence="10" id="KW-1185">Reference proteome</keyword>
<dbReference type="EMBL" id="CP046640">
    <property type="protein sequence ID" value="QTL99560.1"/>
    <property type="molecule type" value="Genomic_DNA"/>
</dbReference>
<feature type="transmembrane region" description="Helical" evidence="7">
    <location>
        <begin position="6"/>
        <end position="34"/>
    </location>
</feature>
<feature type="transmembrane region" description="Helical" evidence="7">
    <location>
        <begin position="241"/>
        <end position="261"/>
    </location>
</feature>
<dbReference type="InterPro" id="IPR004681">
    <property type="entry name" value="TRAP_DctM"/>
</dbReference>
<dbReference type="PANTHER" id="PTHR33362:SF3">
    <property type="entry name" value="SIALIC ACID TRAP TRANSPORTER PERMEASE PROTEIN SIAT"/>
    <property type="match status" value="1"/>
</dbReference>
<feature type="transmembrane region" description="Helical" evidence="7">
    <location>
        <begin position="300"/>
        <end position="325"/>
    </location>
</feature>
<feature type="transmembrane region" description="Helical" evidence="7">
    <location>
        <begin position="332"/>
        <end position="352"/>
    </location>
</feature>
<evidence type="ECO:0000256" key="3">
    <source>
        <dbReference type="ARBA" id="ARBA00022519"/>
    </source>
</evidence>
<evidence type="ECO:0000256" key="5">
    <source>
        <dbReference type="ARBA" id="ARBA00022989"/>
    </source>
</evidence>
<dbReference type="PANTHER" id="PTHR33362">
    <property type="entry name" value="SIALIC ACID TRAP TRANSPORTER PERMEASE PROTEIN SIAT-RELATED"/>
    <property type="match status" value="1"/>
</dbReference>
<comment type="subcellular location">
    <subcellularLocation>
        <location evidence="1">Cell inner membrane</location>
        <topology evidence="1">Multi-pass membrane protein</topology>
    </subcellularLocation>
</comment>
<evidence type="ECO:0000313" key="10">
    <source>
        <dbReference type="Proteomes" id="UP000665020"/>
    </source>
</evidence>
<dbReference type="RefSeq" id="WP_125986501.1">
    <property type="nucleotide sequence ID" value="NZ_CP046640.1"/>
</dbReference>
<feature type="transmembrane region" description="Helical" evidence="7">
    <location>
        <begin position="396"/>
        <end position="420"/>
    </location>
</feature>
<feature type="transmembrane region" description="Helical" evidence="7">
    <location>
        <begin position="358"/>
        <end position="384"/>
    </location>
</feature>
<evidence type="ECO:0000256" key="2">
    <source>
        <dbReference type="ARBA" id="ARBA00022475"/>
    </source>
</evidence>
<feature type="transmembrane region" description="Helical" evidence="7">
    <location>
        <begin position="216"/>
        <end position="235"/>
    </location>
</feature>
<feature type="transmembrane region" description="Helical" evidence="7">
    <location>
        <begin position="273"/>
        <end position="294"/>
    </location>
</feature>
<feature type="transmembrane region" description="Helical" evidence="7">
    <location>
        <begin position="97"/>
        <end position="122"/>
    </location>
</feature>
<dbReference type="Proteomes" id="UP000665020">
    <property type="component" value="Chromosome"/>
</dbReference>
<dbReference type="GO" id="GO:0022857">
    <property type="term" value="F:transmembrane transporter activity"/>
    <property type="evidence" value="ECO:0007669"/>
    <property type="project" value="TreeGrafter"/>
</dbReference>
<gene>
    <name evidence="9" type="ORF">GM661_17190</name>
</gene>
<organism evidence="9 10">
    <name type="scientific">Iocasia fonsfrigidae</name>
    <dbReference type="NCBI Taxonomy" id="2682810"/>
    <lineage>
        <taxon>Bacteria</taxon>
        <taxon>Bacillati</taxon>
        <taxon>Bacillota</taxon>
        <taxon>Clostridia</taxon>
        <taxon>Halanaerobiales</taxon>
        <taxon>Halanaerobiaceae</taxon>
        <taxon>Iocasia</taxon>
    </lineage>
</organism>
<protein>
    <submittedName>
        <fullName evidence="9">TRAP transporter large permease subunit</fullName>
    </submittedName>
</protein>
<dbReference type="Pfam" id="PF06808">
    <property type="entry name" value="DctM"/>
    <property type="match status" value="1"/>
</dbReference>
<dbReference type="InterPro" id="IPR010656">
    <property type="entry name" value="DctM"/>
</dbReference>
<name>A0A8A7KE72_9FIRM</name>
<evidence type="ECO:0000313" key="9">
    <source>
        <dbReference type="EMBL" id="QTL99560.1"/>
    </source>
</evidence>